<organism evidence="1 2">
    <name type="scientific">Trichonephila inaurata madagascariensis</name>
    <dbReference type="NCBI Taxonomy" id="2747483"/>
    <lineage>
        <taxon>Eukaryota</taxon>
        <taxon>Metazoa</taxon>
        <taxon>Ecdysozoa</taxon>
        <taxon>Arthropoda</taxon>
        <taxon>Chelicerata</taxon>
        <taxon>Arachnida</taxon>
        <taxon>Araneae</taxon>
        <taxon>Araneomorphae</taxon>
        <taxon>Entelegynae</taxon>
        <taxon>Araneoidea</taxon>
        <taxon>Nephilidae</taxon>
        <taxon>Trichonephila</taxon>
        <taxon>Trichonephila inaurata</taxon>
    </lineage>
</organism>
<proteinExistence type="predicted"/>
<dbReference type="AlphaFoldDB" id="A0A8X6IIA3"/>
<name>A0A8X6IIA3_9ARAC</name>
<evidence type="ECO:0000313" key="2">
    <source>
        <dbReference type="Proteomes" id="UP000886998"/>
    </source>
</evidence>
<gene>
    <name evidence="1" type="ORF">TNIN_117531</name>
</gene>
<comment type="caution">
    <text evidence="1">The sequence shown here is derived from an EMBL/GenBank/DDBJ whole genome shotgun (WGS) entry which is preliminary data.</text>
</comment>
<accession>A0A8X6IIA3</accession>
<protein>
    <submittedName>
        <fullName evidence="1">Uncharacterized protein</fullName>
    </submittedName>
</protein>
<sequence length="111" mass="12005">MTGLVTCGVIQRGHFHFLEDTFGVGDALPVAVGLYHYPGKSVHVGVLSRDPSHFGLQQICVGKYRCVWEFMLSYFIEVCPFSFVLLSFGGHGKSLGVRAVSLVVPSSGGSR</sequence>
<dbReference type="EMBL" id="BMAV01025734">
    <property type="protein sequence ID" value="GFS44143.1"/>
    <property type="molecule type" value="Genomic_DNA"/>
</dbReference>
<dbReference type="Proteomes" id="UP000886998">
    <property type="component" value="Unassembled WGS sequence"/>
</dbReference>
<reference evidence="1" key="1">
    <citation type="submission" date="2020-08" db="EMBL/GenBank/DDBJ databases">
        <title>Multicomponent nature underlies the extraordinary mechanical properties of spider dragline silk.</title>
        <authorList>
            <person name="Kono N."/>
            <person name="Nakamura H."/>
            <person name="Mori M."/>
            <person name="Yoshida Y."/>
            <person name="Ohtoshi R."/>
            <person name="Malay A.D."/>
            <person name="Moran D.A.P."/>
            <person name="Tomita M."/>
            <person name="Numata K."/>
            <person name="Arakawa K."/>
        </authorList>
    </citation>
    <scope>NUCLEOTIDE SEQUENCE</scope>
</reference>
<evidence type="ECO:0000313" key="1">
    <source>
        <dbReference type="EMBL" id="GFS44143.1"/>
    </source>
</evidence>
<keyword evidence="2" id="KW-1185">Reference proteome</keyword>